<dbReference type="PRINTS" id="PR01434">
    <property type="entry name" value="NADHDHGNASE5"/>
</dbReference>
<feature type="transmembrane region" description="Helical" evidence="6">
    <location>
        <begin position="416"/>
        <end position="439"/>
    </location>
</feature>
<feature type="transmembrane region" description="Helical" evidence="6">
    <location>
        <begin position="375"/>
        <end position="396"/>
    </location>
</feature>
<keyword evidence="4 6" id="KW-0472">Membrane</keyword>
<protein>
    <submittedName>
        <fullName evidence="9">NADH-quinone oxidoreductase subunit L</fullName>
    </submittedName>
</protein>
<feature type="domain" description="NADH:quinone oxidoreductase/Mrp antiporter transmembrane" evidence="7">
    <location>
        <begin position="132"/>
        <end position="423"/>
    </location>
</feature>
<feature type="transmembrane region" description="Helical" evidence="6">
    <location>
        <begin position="451"/>
        <end position="471"/>
    </location>
</feature>
<feature type="transmembrane region" description="Helical" evidence="6">
    <location>
        <begin position="138"/>
        <end position="157"/>
    </location>
</feature>
<feature type="transmembrane region" description="Helical" evidence="6">
    <location>
        <begin position="248"/>
        <end position="266"/>
    </location>
</feature>
<feature type="domain" description="NADH-Ubiquinone oxidoreductase (complex I) chain 5 N-terminal" evidence="8">
    <location>
        <begin position="66"/>
        <end position="116"/>
    </location>
</feature>
<feature type="transmembrane region" description="Helical" evidence="6">
    <location>
        <begin position="206"/>
        <end position="227"/>
    </location>
</feature>
<feature type="transmembrane region" description="Helical" evidence="6">
    <location>
        <begin position="334"/>
        <end position="355"/>
    </location>
</feature>
<dbReference type="PANTHER" id="PTHR42829:SF2">
    <property type="entry name" value="NADH-UBIQUINONE OXIDOREDUCTASE CHAIN 5"/>
    <property type="match status" value="1"/>
</dbReference>
<dbReference type="RefSeq" id="WP_079468112.1">
    <property type="nucleotide sequence ID" value="NZ_FUZZ01000001.1"/>
</dbReference>
<evidence type="ECO:0000256" key="1">
    <source>
        <dbReference type="ARBA" id="ARBA00004127"/>
    </source>
</evidence>
<dbReference type="STRING" id="393003.SAMN05660461_0805"/>
<dbReference type="InterPro" id="IPR001750">
    <property type="entry name" value="ND/Mrp_TM"/>
</dbReference>
<gene>
    <name evidence="9" type="ORF">SAMN05660461_0805</name>
</gene>
<dbReference type="InterPro" id="IPR001516">
    <property type="entry name" value="Proton_antipo_N"/>
</dbReference>
<evidence type="ECO:0000256" key="6">
    <source>
        <dbReference type="SAM" id="Phobius"/>
    </source>
</evidence>
<dbReference type="GO" id="GO:0016020">
    <property type="term" value="C:membrane"/>
    <property type="evidence" value="ECO:0007669"/>
    <property type="project" value="UniProtKB-SubCell"/>
</dbReference>
<feature type="transmembrane region" description="Helical" evidence="6">
    <location>
        <begin position="306"/>
        <end position="328"/>
    </location>
</feature>
<dbReference type="GO" id="GO:0015990">
    <property type="term" value="P:electron transport coupled proton transport"/>
    <property type="evidence" value="ECO:0007669"/>
    <property type="project" value="TreeGrafter"/>
</dbReference>
<dbReference type="InterPro" id="IPR018393">
    <property type="entry name" value="NADHpl_OxRdtase_5_subgr"/>
</dbReference>
<evidence type="ECO:0000259" key="7">
    <source>
        <dbReference type="Pfam" id="PF00361"/>
    </source>
</evidence>
<dbReference type="NCBIfam" id="TIGR01974">
    <property type="entry name" value="NDH_I_L"/>
    <property type="match status" value="1"/>
</dbReference>
<accession>A0A1T5N9M0</accession>
<sequence length="629" mass="68962">MFPALIPLIPFIGAFLLMLGWKRFDRIGVTVIGCGSIALAAIVAIIIAMQFATNGEQAIVQHAGNWLEAGGFKTGFDFRMDALSVVFVLVITIVGFLIHVYASGYMHDEPDYARFFACMNLFVGAMLTLVMADNLLLLYFGWEGVGLCSYLLIGFWYKDPANGYAARKAFIVTRVGDTAMAIALFMLFQYTGTLSIPGLLENSTHIWSANDGVITIIALLLLGGAVGKSAQLPLQTWLPDAMAGPTPVSALIHAATMVTAGVYLIARTHTLFELAPAAQTTTAVIGAITLVLAGFSALVQTDIKRVLAYSTVSQIGYMFLALGCGAWSAAVFHFVTHAFFKALLFMAAGAIIVALHHEQDMFKMGGLKKQLRSVYWVFLIGCASLAAIPFVTAGFYSKDQIIWLSWSAAGGHVGFWLAALLGALLTGMYTFRMFFLVFYGEEKTKVHHRPGGSMMIPLYVLAVLSTVAGFIELPHTMGHVTLFSNWLQPVLPAVSMLHESLAMEWTSQALSALLALGGIGLAYAWVVKHPKGMSDFLEMPAIMWLRGYWSRGWDFDELYNVLLVRPFVYLSRINKRDLIDTLYTGLAAFMEWCHNVLARTQSGLLRWYILGVVLGAVAILSVLIWRIYI</sequence>
<dbReference type="EMBL" id="FUZZ01000001">
    <property type="protein sequence ID" value="SKC96973.1"/>
    <property type="molecule type" value="Genomic_DNA"/>
</dbReference>
<feature type="transmembrane region" description="Helical" evidence="6">
    <location>
        <begin position="607"/>
        <end position="628"/>
    </location>
</feature>
<dbReference type="Proteomes" id="UP000190166">
    <property type="component" value="Unassembled WGS sequence"/>
</dbReference>
<evidence type="ECO:0000313" key="10">
    <source>
        <dbReference type="Proteomes" id="UP000190166"/>
    </source>
</evidence>
<dbReference type="PANTHER" id="PTHR42829">
    <property type="entry name" value="NADH-UBIQUINONE OXIDOREDUCTASE CHAIN 5"/>
    <property type="match status" value="1"/>
</dbReference>
<proteinExistence type="predicted"/>
<dbReference type="NCBIfam" id="NF005141">
    <property type="entry name" value="PRK06590.1"/>
    <property type="match status" value="1"/>
</dbReference>
<keyword evidence="3 6" id="KW-1133">Transmembrane helix</keyword>
<feature type="transmembrane region" description="Helical" evidence="6">
    <location>
        <begin position="278"/>
        <end position="299"/>
    </location>
</feature>
<evidence type="ECO:0000256" key="5">
    <source>
        <dbReference type="RuleBase" id="RU000320"/>
    </source>
</evidence>
<feature type="transmembrane region" description="Helical" evidence="6">
    <location>
        <begin position="31"/>
        <end position="52"/>
    </location>
</feature>
<evidence type="ECO:0000256" key="2">
    <source>
        <dbReference type="ARBA" id="ARBA00022692"/>
    </source>
</evidence>
<comment type="subcellular location">
    <subcellularLocation>
        <location evidence="1">Endomembrane system</location>
        <topology evidence="1">Multi-pass membrane protein</topology>
    </subcellularLocation>
    <subcellularLocation>
        <location evidence="5">Membrane</location>
        <topology evidence="5">Multi-pass membrane protein</topology>
    </subcellularLocation>
</comment>
<feature type="transmembrane region" description="Helical" evidence="6">
    <location>
        <begin position="505"/>
        <end position="526"/>
    </location>
</feature>
<feature type="transmembrane region" description="Helical" evidence="6">
    <location>
        <begin position="82"/>
        <end position="101"/>
    </location>
</feature>
<feature type="transmembrane region" description="Helical" evidence="6">
    <location>
        <begin position="178"/>
        <end position="200"/>
    </location>
</feature>
<dbReference type="PRINTS" id="PR01435">
    <property type="entry name" value="NPOXDRDTASE5"/>
</dbReference>
<reference evidence="10" key="1">
    <citation type="submission" date="2017-02" db="EMBL/GenBank/DDBJ databases">
        <authorList>
            <person name="Varghese N."/>
            <person name="Submissions S."/>
        </authorList>
    </citation>
    <scope>NUCLEOTIDE SEQUENCE [LARGE SCALE GENOMIC DNA]</scope>
    <source>
        <strain evidence="10">DSM 18108</strain>
    </source>
</reference>
<dbReference type="GO" id="GO:0042773">
    <property type="term" value="P:ATP synthesis coupled electron transport"/>
    <property type="evidence" value="ECO:0007669"/>
    <property type="project" value="InterPro"/>
</dbReference>
<dbReference type="InterPro" id="IPR003945">
    <property type="entry name" value="NU5C-like"/>
</dbReference>
<organism evidence="9 10">
    <name type="scientific">Chitinophaga ginsengisegetis</name>
    <dbReference type="NCBI Taxonomy" id="393003"/>
    <lineage>
        <taxon>Bacteria</taxon>
        <taxon>Pseudomonadati</taxon>
        <taxon>Bacteroidota</taxon>
        <taxon>Chitinophagia</taxon>
        <taxon>Chitinophagales</taxon>
        <taxon>Chitinophagaceae</taxon>
        <taxon>Chitinophaga</taxon>
    </lineage>
</organism>
<dbReference type="GO" id="GO:0012505">
    <property type="term" value="C:endomembrane system"/>
    <property type="evidence" value="ECO:0007669"/>
    <property type="project" value="UniProtKB-SubCell"/>
</dbReference>
<evidence type="ECO:0000256" key="3">
    <source>
        <dbReference type="ARBA" id="ARBA00022989"/>
    </source>
</evidence>
<dbReference type="Pfam" id="PF00361">
    <property type="entry name" value="Proton_antipo_M"/>
    <property type="match status" value="1"/>
</dbReference>
<dbReference type="Gene3D" id="1.20.5.2700">
    <property type="match status" value="1"/>
</dbReference>
<evidence type="ECO:0000313" key="9">
    <source>
        <dbReference type="EMBL" id="SKC96973.1"/>
    </source>
</evidence>
<feature type="transmembrane region" description="Helical" evidence="6">
    <location>
        <begin position="6"/>
        <end position="24"/>
    </location>
</feature>
<dbReference type="AlphaFoldDB" id="A0A1T5N9M0"/>
<name>A0A1T5N9M0_9BACT</name>
<evidence type="ECO:0000256" key="4">
    <source>
        <dbReference type="ARBA" id="ARBA00023136"/>
    </source>
</evidence>
<evidence type="ECO:0000259" key="8">
    <source>
        <dbReference type="Pfam" id="PF00662"/>
    </source>
</evidence>
<feature type="transmembrane region" description="Helical" evidence="6">
    <location>
        <begin position="113"/>
        <end position="132"/>
    </location>
</feature>
<keyword evidence="2 5" id="KW-0812">Transmembrane</keyword>
<dbReference type="GO" id="GO:0003954">
    <property type="term" value="F:NADH dehydrogenase activity"/>
    <property type="evidence" value="ECO:0007669"/>
    <property type="project" value="TreeGrafter"/>
</dbReference>
<dbReference type="Pfam" id="PF00662">
    <property type="entry name" value="Proton_antipo_N"/>
    <property type="match status" value="1"/>
</dbReference>
<dbReference type="GO" id="GO:0008137">
    <property type="term" value="F:NADH dehydrogenase (ubiquinone) activity"/>
    <property type="evidence" value="ECO:0007669"/>
    <property type="project" value="InterPro"/>
</dbReference>
<keyword evidence="10" id="KW-1185">Reference proteome</keyword>